<gene>
    <name evidence="3" type="ORF">EZS28_022637</name>
</gene>
<keyword evidence="1" id="KW-0175">Coiled coil</keyword>
<feature type="region of interest" description="Disordered" evidence="2">
    <location>
        <begin position="1"/>
        <end position="79"/>
    </location>
</feature>
<organism evidence="3 4">
    <name type="scientific">Streblomastix strix</name>
    <dbReference type="NCBI Taxonomy" id="222440"/>
    <lineage>
        <taxon>Eukaryota</taxon>
        <taxon>Metamonada</taxon>
        <taxon>Preaxostyla</taxon>
        <taxon>Oxymonadida</taxon>
        <taxon>Streblomastigidae</taxon>
        <taxon>Streblomastix</taxon>
    </lineage>
</organism>
<reference evidence="3 4" key="1">
    <citation type="submission" date="2019-03" db="EMBL/GenBank/DDBJ databases">
        <title>Single cell metagenomics reveals metabolic interactions within the superorganism composed of flagellate Streblomastix strix and complex community of Bacteroidetes bacteria on its surface.</title>
        <authorList>
            <person name="Treitli S.C."/>
            <person name="Kolisko M."/>
            <person name="Husnik F."/>
            <person name="Keeling P."/>
            <person name="Hampl V."/>
        </authorList>
    </citation>
    <scope>NUCLEOTIDE SEQUENCE [LARGE SCALE GENOMIC DNA]</scope>
    <source>
        <strain evidence="3">ST1C</strain>
    </source>
</reference>
<sequence length="644" mass="75266">TDGGGNPDKIDRPEDDGWRGGNGYEGIEPKTQRIETYGLALYHNKNQKGRNSAGISDDGKLPRIMPAQEAGSGREESVTRLAQTLPQQSSSYDQQKDISITGDQSKLWMRPTFTETKHTQLTNRDPVFLTQVATRAYSPASSYTSDGQLRNFGSSTVQAHPSEVARLREFHGSQYLQPVPGMDPQFCRVCHGWSEILPFPNMCSMCVQRGYLISDRVKRDEQEAYENYETQAYLTRRDEEDLEEDRLALIEAKQKRAVVDEKNVQLIEERREYNRTHQDDDALVGGHVKLNDVFNYRADDTQLTPEQLRELGRKQAAQIDEQNERKRKFREEELEIGKLISERDIAKARELQERDIKRKYDMQEEQRLGLEAQLSEEEEARKYRMPRLVAYNRNNRNRAGEMVDPFTNQYESTPEELQEVKDNYKHILRQQWNERGIKEREDRERQLENERITTQMVKDALEKEIDEINREAADAQIKQKEAFEKQIAERVVPNYVYGYDDPNGDRFTRGLTPIELHTQKIQSEMGYDRDLRKQIDADNAKRDKERAEFLQEGEETIAHDAYELDCDRKTKEAHDAYEKSFKDSVEKQIEQQRNAKTADRDLWKTISNTTLSPMIGTNSDRLDCEKPYYRVKLITKKRRMMEGF</sequence>
<evidence type="ECO:0000256" key="2">
    <source>
        <dbReference type="SAM" id="MobiDB-lite"/>
    </source>
</evidence>
<accession>A0A5J4VGW9</accession>
<dbReference type="Proteomes" id="UP000324800">
    <property type="component" value="Unassembled WGS sequence"/>
</dbReference>
<feature type="coiled-coil region" evidence="1">
    <location>
        <begin position="444"/>
        <end position="485"/>
    </location>
</feature>
<feature type="compositionally biased region" description="Basic and acidic residues" evidence="2">
    <location>
        <begin position="8"/>
        <end position="18"/>
    </location>
</feature>
<dbReference type="EMBL" id="SNRW01007101">
    <property type="protein sequence ID" value="KAA6381837.1"/>
    <property type="molecule type" value="Genomic_DNA"/>
</dbReference>
<evidence type="ECO:0000313" key="4">
    <source>
        <dbReference type="Proteomes" id="UP000324800"/>
    </source>
</evidence>
<protein>
    <submittedName>
        <fullName evidence="3">Uncharacterized protein</fullName>
    </submittedName>
</protein>
<dbReference type="AlphaFoldDB" id="A0A5J4VGW9"/>
<feature type="non-terminal residue" evidence="3">
    <location>
        <position position="1"/>
    </location>
</feature>
<comment type="caution">
    <text evidence="3">The sequence shown here is derived from an EMBL/GenBank/DDBJ whole genome shotgun (WGS) entry which is preliminary data.</text>
</comment>
<name>A0A5J4VGW9_9EUKA</name>
<evidence type="ECO:0000313" key="3">
    <source>
        <dbReference type="EMBL" id="KAA6381837.1"/>
    </source>
</evidence>
<evidence type="ECO:0000256" key="1">
    <source>
        <dbReference type="SAM" id="Coils"/>
    </source>
</evidence>
<proteinExistence type="predicted"/>